<sequence>LDEWSYHKVKSFCCAFVKNLQTVNNLRPSLLRASLIKEWTPPYGNRIKVNCDASINPTYQRAGFDCVVVRNALGN</sequence>
<name>A0ABU6STV2_9FABA</name>
<accession>A0ABU6STV2</accession>
<evidence type="ECO:0000313" key="2">
    <source>
        <dbReference type="Proteomes" id="UP001341840"/>
    </source>
</evidence>
<evidence type="ECO:0000313" key="1">
    <source>
        <dbReference type="EMBL" id="MED6139862.1"/>
    </source>
</evidence>
<organism evidence="1 2">
    <name type="scientific">Stylosanthes scabra</name>
    <dbReference type="NCBI Taxonomy" id="79078"/>
    <lineage>
        <taxon>Eukaryota</taxon>
        <taxon>Viridiplantae</taxon>
        <taxon>Streptophyta</taxon>
        <taxon>Embryophyta</taxon>
        <taxon>Tracheophyta</taxon>
        <taxon>Spermatophyta</taxon>
        <taxon>Magnoliopsida</taxon>
        <taxon>eudicotyledons</taxon>
        <taxon>Gunneridae</taxon>
        <taxon>Pentapetalae</taxon>
        <taxon>rosids</taxon>
        <taxon>fabids</taxon>
        <taxon>Fabales</taxon>
        <taxon>Fabaceae</taxon>
        <taxon>Papilionoideae</taxon>
        <taxon>50 kb inversion clade</taxon>
        <taxon>dalbergioids sensu lato</taxon>
        <taxon>Dalbergieae</taxon>
        <taxon>Pterocarpus clade</taxon>
        <taxon>Stylosanthes</taxon>
    </lineage>
</organism>
<dbReference type="EMBL" id="JASCZI010061985">
    <property type="protein sequence ID" value="MED6139862.1"/>
    <property type="molecule type" value="Genomic_DNA"/>
</dbReference>
<dbReference type="Proteomes" id="UP001341840">
    <property type="component" value="Unassembled WGS sequence"/>
</dbReference>
<proteinExistence type="predicted"/>
<gene>
    <name evidence="1" type="ORF">PIB30_087909</name>
</gene>
<feature type="non-terminal residue" evidence="1">
    <location>
        <position position="1"/>
    </location>
</feature>
<protein>
    <submittedName>
        <fullName evidence="1">Uncharacterized protein</fullName>
    </submittedName>
</protein>
<comment type="caution">
    <text evidence="1">The sequence shown here is derived from an EMBL/GenBank/DDBJ whole genome shotgun (WGS) entry which is preliminary data.</text>
</comment>
<reference evidence="1 2" key="1">
    <citation type="journal article" date="2023" name="Plants (Basel)">
        <title>Bridging the Gap: Combining Genomics and Transcriptomics Approaches to Understand Stylosanthes scabra, an Orphan Legume from the Brazilian Caatinga.</title>
        <authorList>
            <person name="Ferreira-Neto J.R.C."/>
            <person name="da Silva M.D."/>
            <person name="Binneck E."/>
            <person name="de Melo N.F."/>
            <person name="da Silva R.H."/>
            <person name="de Melo A.L.T.M."/>
            <person name="Pandolfi V."/>
            <person name="Bustamante F.O."/>
            <person name="Brasileiro-Vidal A.C."/>
            <person name="Benko-Iseppon A.M."/>
        </authorList>
    </citation>
    <scope>NUCLEOTIDE SEQUENCE [LARGE SCALE GENOMIC DNA]</scope>
    <source>
        <tissue evidence="1">Leaves</tissue>
    </source>
</reference>
<keyword evidence="2" id="KW-1185">Reference proteome</keyword>